<dbReference type="InterPro" id="IPR013154">
    <property type="entry name" value="ADH-like_N"/>
</dbReference>
<evidence type="ECO:0000256" key="3">
    <source>
        <dbReference type="SAM" id="MobiDB-lite"/>
    </source>
</evidence>
<dbReference type="GO" id="GO:0016651">
    <property type="term" value="F:oxidoreductase activity, acting on NAD(P)H"/>
    <property type="evidence" value="ECO:0007669"/>
    <property type="project" value="InterPro"/>
</dbReference>
<dbReference type="Gene3D" id="3.90.180.10">
    <property type="entry name" value="Medium-chain alcohol dehydrogenases, catalytic domain"/>
    <property type="match status" value="1"/>
</dbReference>
<dbReference type="InterPro" id="IPR047122">
    <property type="entry name" value="Trans-enoyl_RdTase-like"/>
</dbReference>
<dbReference type="Pfam" id="PF08240">
    <property type="entry name" value="ADH_N"/>
    <property type="match status" value="1"/>
</dbReference>
<evidence type="ECO:0000313" key="6">
    <source>
        <dbReference type="Proteomes" id="UP000758603"/>
    </source>
</evidence>
<evidence type="ECO:0000256" key="2">
    <source>
        <dbReference type="ARBA" id="ARBA00023002"/>
    </source>
</evidence>
<feature type="region of interest" description="Disordered" evidence="3">
    <location>
        <begin position="1"/>
        <end position="29"/>
    </location>
</feature>
<feature type="domain" description="Enoyl reductase (ER)" evidence="4">
    <location>
        <begin position="12"/>
        <end position="294"/>
    </location>
</feature>
<dbReference type="InterPro" id="IPR011032">
    <property type="entry name" value="GroES-like_sf"/>
</dbReference>
<dbReference type="GeneID" id="70127724"/>
<comment type="caution">
    <text evidence="5">The sequence shown here is derived from an EMBL/GenBank/DDBJ whole genome shotgun (WGS) entry which is preliminary data.</text>
</comment>
<keyword evidence="6" id="KW-1185">Reference proteome</keyword>
<evidence type="ECO:0000256" key="1">
    <source>
        <dbReference type="ARBA" id="ARBA00008072"/>
    </source>
</evidence>
<dbReference type="RefSeq" id="XP_045951970.1">
    <property type="nucleotide sequence ID" value="XM_046098832.1"/>
</dbReference>
<organism evidence="5 6">
    <name type="scientific">Truncatella angustata</name>
    <dbReference type="NCBI Taxonomy" id="152316"/>
    <lineage>
        <taxon>Eukaryota</taxon>
        <taxon>Fungi</taxon>
        <taxon>Dikarya</taxon>
        <taxon>Ascomycota</taxon>
        <taxon>Pezizomycotina</taxon>
        <taxon>Sordariomycetes</taxon>
        <taxon>Xylariomycetidae</taxon>
        <taxon>Amphisphaeriales</taxon>
        <taxon>Sporocadaceae</taxon>
        <taxon>Truncatella</taxon>
    </lineage>
</organism>
<accession>A0A9P8UBJ3</accession>
<gene>
    <name evidence="5" type="ORF">BKA67DRAFT_527249</name>
</gene>
<dbReference type="InterPro" id="IPR020843">
    <property type="entry name" value="ER"/>
</dbReference>
<evidence type="ECO:0000259" key="4">
    <source>
        <dbReference type="SMART" id="SM00829"/>
    </source>
</evidence>
<keyword evidence="2" id="KW-0560">Oxidoreductase</keyword>
<reference evidence="5" key="1">
    <citation type="journal article" date="2021" name="Nat. Commun.">
        <title>Genetic determinants of endophytism in the Arabidopsis root mycobiome.</title>
        <authorList>
            <person name="Mesny F."/>
            <person name="Miyauchi S."/>
            <person name="Thiergart T."/>
            <person name="Pickel B."/>
            <person name="Atanasova L."/>
            <person name="Karlsson M."/>
            <person name="Huettel B."/>
            <person name="Barry K.W."/>
            <person name="Haridas S."/>
            <person name="Chen C."/>
            <person name="Bauer D."/>
            <person name="Andreopoulos W."/>
            <person name="Pangilinan J."/>
            <person name="LaButti K."/>
            <person name="Riley R."/>
            <person name="Lipzen A."/>
            <person name="Clum A."/>
            <person name="Drula E."/>
            <person name="Henrissat B."/>
            <person name="Kohler A."/>
            <person name="Grigoriev I.V."/>
            <person name="Martin F.M."/>
            <person name="Hacquard S."/>
        </authorList>
    </citation>
    <scope>NUCLEOTIDE SEQUENCE</scope>
    <source>
        <strain evidence="5">MPI-SDFR-AT-0073</strain>
    </source>
</reference>
<dbReference type="PANTHER" id="PTHR45348:SF2">
    <property type="entry name" value="ZINC-TYPE ALCOHOL DEHYDROGENASE-LIKE PROTEIN C2E1P3.01"/>
    <property type="match status" value="1"/>
</dbReference>
<dbReference type="CDD" id="cd08249">
    <property type="entry name" value="enoyl_reductase_like"/>
    <property type="match status" value="1"/>
</dbReference>
<protein>
    <submittedName>
        <fullName evidence="5">Chaperonin 10-like protein</fullName>
    </submittedName>
</protein>
<dbReference type="OrthoDB" id="48317at2759"/>
<name>A0A9P8UBJ3_9PEZI</name>
<dbReference type="InterPro" id="IPR036291">
    <property type="entry name" value="NAD(P)-bd_dom_sf"/>
</dbReference>
<feature type="compositionally biased region" description="Polar residues" evidence="3">
    <location>
        <begin position="1"/>
        <end position="11"/>
    </location>
</feature>
<proteinExistence type="inferred from homology"/>
<dbReference type="AlphaFoldDB" id="A0A9P8UBJ3"/>
<sequence length="334" mass="34798">MSIQQYQTTKQGGPFALVTAPKPKPGPNEVSIRPKAVALNAIDWKNLKFGAIVSSWPAVLGIEGAGIVDSVGEDVTAFKTGDEVMSFGHGIVGNGTFREIYTVPENFVVKKPGILNFEEAASLPICYLTAAATIRVGLKIPLPGLSKISISNSIQSALVLGGSSAVGAAAIQLLRLALPHVFIITTSSVAHHAHLQSLGASKCLERGAQDDSTVLKASTPYGTGVDVIIDAVAAGASSPAVYQAFRVDGPKLYSLVVTGPPPKFPEGIQGVLVGGQDMLDAEPDAMPYLGKLVVEGKYKLPLKIEVVGKGWDAIDAGLKRYPAGYSGTKLVVTL</sequence>
<dbReference type="SMART" id="SM00829">
    <property type="entry name" value="PKS_ER"/>
    <property type="match status" value="1"/>
</dbReference>
<dbReference type="Proteomes" id="UP000758603">
    <property type="component" value="Unassembled WGS sequence"/>
</dbReference>
<evidence type="ECO:0000313" key="5">
    <source>
        <dbReference type="EMBL" id="KAH6645456.1"/>
    </source>
</evidence>
<dbReference type="SUPFAM" id="SSF50129">
    <property type="entry name" value="GroES-like"/>
    <property type="match status" value="1"/>
</dbReference>
<dbReference type="PANTHER" id="PTHR45348">
    <property type="entry name" value="HYPOTHETICAL OXIDOREDUCTASE (EUROFUNG)"/>
    <property type="match status" value="1"/>
</dbReference>
<dbReference type="SUPFAM" id="SSF51735">
    <property type="entry name" value="NAD(P)-binding Rossmann-fold domains"/>
    <property type="match status" value="1"/>
</dbReference>
<dbReference type="Gene3D" id="3.40.50.720">
    <property type="entry name" value="NAD(P)-binding Rossmann-like Domain"/>
    <property type="match status" value="1"/>
</dbReference>
<comment type="similarity">
    <text evidence="1">Belongs to the zinc-containing alcohol dehydrogenase family.</text>
</comment>
<dbReference type="EMBL" id="JAGPXC010000011">
    <property type="protein sequence ID" value="KAH6645456.1"/>
    <property type="molecule type" value="Genomic_DNA"/>
</dbReference>